<dbReference type="Gene3D" id="3.40.50.1000">
    <property type="entry name" value="HAD superfamily/HAD-like"/>
    <property type="match status" value="2"/>
</dbReference>
<evidence type="ECO:0000313" key="1">
    <source>
        <dbReference type="EMBL" id="RKG94826.1"/>
    </source>
</evidence>
<evidence type="ECO:0000313" key="2">
    <source>
        <dbReference type="Proteomes" id="UP000268313"/>
    </source>
</evidence>
<comment type="caution">
    <text evidence="1">The sequence shown here is derived from an EMBL/GenBank/DDBJ whole genome shotgun (WGS) entry which is preliminary data.</text>
</comment>
<dbReference type="AlphaFoldDB" id="A0A3A8JIN9"/>
<dbReference type="SUPFAM" id="SSF56784">
    <property type="entry name" value="HAD-like"/>
    <property type="match status" value="1"/>
</dbReference>
<dbReference type="PANTHER" id="PTHR10000:SF8">
    <property type="entry name" value="HAD SUPERFAMILY HYDROLASE-LIKE, TYPE 3"/>
    <property type="match status" value="1"/>
</dbReference>
<keyword evidence="2" id="KW-1185">Reference proteome</keyword>
<dbReference type="NCBIfam" id="TIGR01484">
    <property type="entry name" value="HAD-SF-IIB"/>
    <property type="match status" value="1"/>
</dbReference>
<dbReference type="GO" id="GO:0005829">
    <property type="term" value="C:cytosol"/>
    <property type="evidence" value="ECO:0007669"/>
    <property type="project" value="TreeGrafter"/>
</dbReference>
<dbReference type="GO" id="GO:0000287">
    <property type="term" value="F:magnesium ion binding"/>
    <property type="evidence" value="ECO:0007669"/>
    <property type="project" value="TreeGrafter"/>
</dbReference>
<dbReference type="PANTHER" id="PTHR10000">
    <property type="entry name" value="PHOSPHOSERINE PHOSPHATASE"/>
    <property type="match status" value="1"/>
</dbReference>
<dbReference type="InterPro" id="IPR006379">
    <property type="entry name" value="HAD-SF_hydro_IIB"/>
</dbReference>
<sequence length="279" mass="30557">MTDVNTKAVEPRPLRQADLSGVRGVFTDVDGTLTTGHKLRSQTVRALEQLSASGLRVVLVSGRPAGWGEAWARQLPVDGVVVENGGLFFLKGAKGQLRKVYLEPPAQRVANRQRLEKEVQRVLAQVPGARLSVDSRYTEVDLAVDYNEEARLGDDGASCIESLLRARGVTAVRSSVHVNCWLGRFDKLSASRRFAKVAWGEKLDPADGRYVYVGDSFNDAPMFQAFKLGVGVANVRAVLDRIEAQPAFITRAPEGRGFEELARALLARRRTARSRGVST</sequence>
<reference evidence="2" key="1">
    <citation type="submission" date="2018-09" db="EMBL/GenBank/DDBJ databases">
        <authorList>
            <person name="Livingstone P.G."/>
            <person name="Whitworth D.E."/>
        </authorList>
    </citation>
    <scope>NUCLEOTIDE SEQUENCE [LARGE SCALE GENOMIC DNA]</scope>
    <source>
        <strain evidence="2">CA043D</strain>
    </source>
</reference>
<gene>
    <name evidence="1" type="ORF">D7X32_40975</name>
</gene>
<dbReference type="RefSeq" id="WP_120607945.1">
    <property type="nucleotide sequence ID" value="NZ_JABFJX010000370.1"/>
</dbReference>
<dbReference type="GO" id="GO:0016791">
    <property type="term" value="F:phosphatase activity"/>
    <property type="evidence" value="ECO:0007669"/>
    <property type="project" value="TreeGrafter"/>
</dbReference>
<name>A0A3A8JIN9_9BACT</name>
<dbReference type="OrthoDB" id="5292903at2"/>
<dbReference type="InterPro" id="IPR036412">
    <property type="entry name" value="HAD-like_sf"/>
</dbReference>
<dbReference type="InterPro" id="IPR023214">
    <property type="entry name" value="HAD_sf"/>
</dbReference>
<dbReference type="Pfam" id="PF08282">
    <property type="entry name" value="Hydrolase_3"/>
    <property type="match status" value="1"/>
</dbReference>
<dbReference type="EMBL" id="RAWE01000303">
    <property type="protein sequence ID" value="RKG94826.1"/>
    <property type="molecule type" value="Genomic_DNA"/>
</dbReference>
<accession>A0A3A8JIN9</accession>
<dbReference type="Proteomes" id="UP000268313">
    <property type="component" value="Unassembled WGS sequence"/>
</dbReference>
<protein>
    <submittedName>
        <fullName evidence="1">HAD-IIB family hydrolase</fullName>
    </submittedName>
</protein>
<proteinExistence type="predicted"/>
<organism evidence="1 2">
    <name type="scientific">Corallococcus carmarthensis</name>
    <dbReference type="NCBI Taxonomy" id="2316728"/>
    <lineage>
        <taxon>Bacteria</taxon>
        <taxon>Pseudomonadati</taxon>
        <taxon>Myxococcota</taxon>
        <taxon>Myxococcia</taxon>
        <taxon>Myxococcales</taxon>
        <taxon>Cystobacterineae</taxon>
        <taxon>Myxococcaceae</taxon>
        <taxon>Corallococcus</taxon>
    </lineage>
</organism>
<keyword evidence="1" id="KW-0378">Hydrolase</keyword>